<evidence type="ECO:0000313" key="2">
    <source>
        <dbReference type="EMBL" id="CAA3006911.1"/>
    </source>
</evidence>
<evidence type="ECO:0000313" key="3">
    <source>
        <dbReference type="Proteomes" id="UP000594638"/>
    </source>
</evidence>
<protein>
    <submittedName>
        <fullName evidence="2">Uncharacterized protein LOC111394756</fullName>
    </submittedName>
</protein>
<feature type="region of interest" description="Disordered" evidence="1">
    <location>
        <begin position="1"/>
        <end position="29"/>
    </location>
</feature>
<sequence>MDPFELEKGSKSLNTVPKSNLPGTGVNKNMWKQMGNEEKKTAVNEEMIRLNRLPANSSYASHRLRVLDKMLQLLSIQLPGARGERPGELLLFENMTRLNYISEHSEGGCLDG</sequence>
<evidence type="ECO:0000256" key="1">
    <source>
        <dbReference type="SAM" id="MobiDB-lite"/>
    </source>
</evidence>
<name>A0A8S0TNQ0_OLEEU</name>
<proteinExistence type="predicted"/>
<accession>A0A8S0TNQ0</accession>
<dbReference type="Proteomes" id="UP000594638">
    <property type="component" value="Unassembled WGS sequence"/>
</dbReference>
<dbReference type="AlphaFoldDB" id="A0A8S0TNQ0"/>
<reference evidence="2 3" key="1">
    <citation type="submission" date="2019-12" db="EMBL/GenBank/DDBJ databases">
        <authorList>
            <person name="Alioto T."/>
            <person name="Alioto T."/>
            <person name="Gomez Garrido J."/>
        </authorList>
    </citation>
    <scope>NUCLEOTIDE SEQUENCE [LARGE SCALE GENOMIC DNA]</scope>
</reference>
<feature type="compositionally biased region" description="Basic and acidic residues" evidence="1">
    <location>
        <begin position="1"/>
        <end position="10"/>
    </location>
</feature>
<feature type="compositionally biased region" description="Polar residues" evidence="1">
    <location>
        <begin position="11"/>
        <end position="22"/>
    </location>
</feature>
<dbReference type="OrthoDB" id="1928932at2759"/>
<dbReference type="EMBL" id="CACTIH010007266">
    <property type="protein sequence ID" value="CAA3006911.1"/>
    <property type="molecule type" value="Genomic_DNA"/>
</dbReference>
<organism evidence="2 3">
    <name type="scientific">Olea europaea subsp. europaea</name>
    <dbReference type="NCBI Taxonomy" id="158383"/>
    <lineage>
        <taxon>Eukaryota</taxon>
        <taxon>Viridiplantae</taxon>
        <taxon>Streptophyta</taxon>
        <taxon>Embryophyta</taxon>
        <taxon>Tracheophyta</taxon>
        <taxon>Spermatophyta</taxon>
        <taxon>Magnoliopsida</taxon>
        <taxon>eudicotyledons</taxon>
        <taxon>Gunneridae</taxon>
        <taxon>Pentapetalae</taxon>
        <taxon>asterids</taxon>
        <taxon>lamiids</taxon>
        <taxon>Lamiales</taxon>
        <taxon>Oleaceae</taxon>
        <taxon>Oleeae</taxon>
        <taxon>Olea</taxon>
    </lineage>
</organism>
<gene>
    <name evidence="2" type="ORF">OLEA9_A042075</name>
</gene>
<comment type="caution">
    <text evidence="2">The sequence shown here is derived from an EMBL/GenBank/DDBJ whole genome shotgun (WGS) entry which is preliminary data.</text>
</comment>
<dbReference type="Gramene" id="OE9A042075T6">
    <property type="protein sequence ID" value="OE9A042075C6"/>
    <property type="gene ID" value="OE9A042075"/>
</dbReference>
<keyword evidence="3" id="KW-1185">Reference proteome</keyword>